<dbReference type="AlphaFoldDB" id="A0A8X6TMF7"/>
<dbReference type="EMBL" id="BMAW01011923">
    <property type="protein sequence ID" value="GFT26226.1"/>
    <property type="molecule type" value="Genomic_DNA"/>
</dbReference>
<feature type="non-terminal residue" evidence="1">
    <location>
        <position position="1"/>
    </location>
</feature>
<gene>
    <name evidence="1" type="ORF">NPIL_508751</name>
</gene>
<evidence type="ECO:0000313" key="1">
    <source>
        <dbReference type="EMBL" id="GFT26226.1"/>
    </source>
</evidence>
<proteinExistence type="predicted"/>
<accession>A0A8X6TMF7</accession>
<keyword evidence="2" id="KW-1185">Reference proteome</keyword>
<organism evidence="1 2">
    <name type="scientific">Nephila pilipes</name>
    <name type="common">Giant wood spider</name>
    <name type="synonym">Nephila maculata</name>
    <dbReference type="NCBI Taxonomy" id="299642"/>
    <lineage>
        <taxon>Eukaryota</taxon>
        <taxon>Metazoa</taxon>
        <taxon>Ecdysozoa</taxon>
        <taxon>Arthropoda</taxon>
        <taxon>Chelicerata</taxon>
        <taxon>Arachnida</taxon>
        <taxon>Araneae</taxon>
        <taxon>Araneomorphae</taxon>
        <taxon>Entelegynae</taxon>
        <taxon>Araneoidea</taxon>
        <taxon>Nephilidae</taxon>
        <taxon>Nephila</taxon>
    </lineage>
</organism>
<sequence length="43" mass="5085">ERKDEDDVPLPRWPFHSGCTGPRSITYVMHQQMLSVLEKVTNW</sequence>
<dbReference type="Proteomes" id="UP000887013">
    <property type="component" value="Unassembled WGS sequence"/>
</dbReference>
<evidence type="ECO:0000313" key="2">
    <source>
        <dbReference type="Proteomes" id="UP000887013"/>
    </source>
</evidence>
<comment type="caution">
    <text evidence="1">The sequence shown here is derived from an EMBL/GenBank/DDBJ whole genome shotgun (WGS) entry which is preliminary data.</text>
</comment>
<name>A0A8X6TMF7_NEPPI</name>
<protein>
    <submittedName>
        <fullName evidence="1">Uncharacterized protein</fullName>
    </submittedName>
</protein>
<reference evidence="1" key="1">
    <citation type="submission" date="2020-08" db="EMBL/GenBank/DDBJ databases">
        <title>Multicomponent nature underlies the extraordinary mechanical properties of spider dragline silk.</title>
        <authorList>
            <person name="Kono N."/>
            <person name="Nakamura H."/>
            <person name="Mori M."/>
            <person name="Yoshida Y."/>
            <person name="Ohtoshi R."/>
            <person name="Malay A.D."/>
            <person name="Moran D.A.P."/>
            <person name="Tomita M."/>
            <person name="Numata K."/>
            <person name="Arakawa K."/>
        </authorList>
    </citation>
    <scope>NUCLEOTIDE SEQUENCE</scope>
</reference>